<sequence>MKSSESASWTIANSCFNHKDTVAIAAENAAWFAARKSAVDLLFVKRFSEYPRPMITVAVILRLVLYIVVNLTSLPSLWILWHDRLLHHNFRSILIIIVGSGYLISISAYLQITVIIGTDIETEDVHNYMRIAQVLFYLGSAEFSYGNLCLTIERCFALYSVSTYEKYSSSKLSIFLTCLIVVLPPIVINVVVDQIWSNQLVSFLSFFIFSFASVVLSMYLRCYKSSHVGDVNTSLGSRYQNQENCKTMVIYLTISLTEVVSCIVMIVLIYIMHRKHEDFTFENKNFLDDAMYL</sequence>
<dbReference type="PANTHER" id="PTHR47521:SF7">
    <property type="entry name" value="SERPENTINE RECEPTOR CLASS EPSILON-6"/>
    <property type="match status" value="1"/>
</dbReference>
<dbReference type="GO" id="GO:0007606">
    <property type="term" value="P:sensory perception of chemical stimulus"/>
    <property type="evidence" value="ECO:0007669"/>
    <property type="project" value="InterPro"/>
</dbReference>
<feature type="transmembrane region" description="Helical" evidence="2">
    <location>
        <begin position="93"/>
        <end position="116"/>
    </location>
</feature>
<evidence type="ECO:0000256" key="2">
    <source>
        <dbReference type="SAM" id="Phobius"/>
    </source>
</evidence>
<dbReference type="Proteomes" id="UP000230423">
    <property type="component" value="Unassembled WGS sequence"/>
</dbReference>
<dbReference type="AlphaFoldDB" id="A0A2G9U4D7"/>
<dbReference type="OrthoDB" id="5865528at2759"/>
<reference evidence="3 4" key="1">
    <citation type="submission" date="2015-09" db="EMBL/GenBank/DDBJ databases">
        <title>Draft genome of the parasitic nematode Teladorsagia circumcincta isolate WARC Sus (inbred).</title>
        <authorList>
            <person name="Mitreva M."/>
        </authorList>
    </citation>
    <scope>NUCLEOTIDE SEQUENCE [LARGE SCALE GENOMIC DNA]</scope>
    <source>
        <strain evidence="3 4">S</strain>
    </source>
</reference>
<protein>
    <submittedName>
        <fullName evidence="3">Uncharacterized protein</fullName>
    </submittedName>
</protein>
<feature type="non-terminal residue" evidence="3">
    <location>
        <position position="293"/>
    </location>
</feature>
<comment type="similarity">
    <text evidence="1">Belongs to the nematode receptor-like protein sre family.</text>
</comment>
<dbReference type="InterPro" id="IPR004151">
    <property type="entry name" value="7TM_GPCR_serpentine_rcpt_Sre"/>
</dbReference>
<accession>A0A2G9U4D7</accession>
<feature type="transmembrane region" description="Helical" evidence="2">
    <location>
        <begin position="54"/>
        <end position="81"/>
    </location>
</feature>
<keyword evidence="4" id="KW-1185">Reference proteome</keyword>
<dbReference type="GO" id="GO:0016020">
    <property type="term" value="C:membrane"/>
    <property type="evidence" value="ECO:0007669"/>
    <property type="project" value="InterPro"/>
</dbReference>
<dbReference type="InterPro" id="IPR052860">
    <property type="entry name" value="NRL-GPCR1"/>
</dbReference>
<keyword evidence="2" id="KW-0472">Membrane</keyword>
<proteinExistence type="inferred from homology"/>
<name>A0A2G9U4D7_TELCI</name>
<organism evidence="3 4">
    <name type="scientific">Teladorsagia circumcincta</name>
    <name type="common">Brown stomach worm</name>
    <name type="synonym">Ostertagia circumcincta</name>
    <dbReference type="NCBI Taxonomy" id="45464"/>
    <lineage>
        <taxon>Eukaryota</taxon>
        <taxon>Metazoa</taxon>
        <taxon>Ecdysozoa</taxon>
        <taxon>Nematoda</taxon>
        <taxon>Chromadorea</taxon>
        <taxon>Rhabditida</taxon>
        <taxon>Rhabditina</taxon>
        <taxon>Rhabditomorpha</taxon>
        <taxon>Strongyloidea</taxon>
        <taxon>Trichostrongylidae</taxon>
        <taxon>Teladorsagia</taxon>
    </lineage>
</organism>
<feature type="transmembrane region" description="Helical" evidence="2">
    <location>
        <begin position="248"/>
        <end position="271"/>
    </location>
</feature>
<dbReference type="Pfam" id="PF03125">
    <property type="entry name" value="Sre"/>
    <property type="match status" value="1"/>
</dbReference>
<feature type="transmembrane region" description="Helical" evidence="2">
    <location>
        <begin position="199"/>
        <end position="220"/>
    </location>
</feature>
<keyword evidence="2" id="KW-0812">Transmembrane</keyword>
<keyword evidence="2" id="KW-1133">Transmembrane helix</keyword>
<dbReference type="PANTHER" id="PTHR47521">
    <property type="entry name" value="SERPENTINE RECEPTOR, CLASS E (EPSILON)-RELATED"/>
    <property type="match status" value="1"/>
</dbReference>
<evidence type="ECO:0000313" key="4">
    <source>
        <dbReference type="Proteomes" id="UP000230423"/>
    </source>
</evidence>
<gene>
    <name evidence="3" type="ORF">TELCIR_13295</name>
</gene>
<evidence type="ECO:0000256" key="1">
    <source>
        <dbReference type="ARBA" id="ARBA00006803"/>
    </source>
</evidence>
<feature type="transmembrane region" description="Helical" evidence="2">
    <location>
        <begin position="172"/>
        <end position="192"/>
    </location>
</feature>
<dbReference type="EMBL" id="KZ349348">
    <property type="protein sequence ID" value="PIO65055.1"/>
    <property type="molecule type" value="Genomic_DNA"/>
</dbReference>
<evidence type="ECO:0000313" key="3">
    <source>
        <dbReference type="EMBL" id="PIO65055.1"/>
    </source>
</evidence>